<organism evidence="7 8">
    <name type="scientific">Paramecium tetraurelia</name>
    <dbReference type="NCBI Taxonomy" id="5888"/>
    <lineage>
        <taxon>Eukaryota</taxon>
        <taxon>Sar</taxon>
        <taxon>Alveolata</taxon>
        <taxon>Ciliophora</taxon>
        <taxon>Intramacronucleata</taxon>
        <taxon>Oligohymenophorea</taxon>
        <taxon>Peniculida</taxon>
        <taxon>Parameciidae</taxon>
        <taxon>Paramecium</taxon>
    </lineage>
</organism>
<keyword evidence="3" id="KW-0547">Nucleotide-binding</keyword>
<sequence length="403" mass="47109">MKESTQYSLYNDNKKKNSTTMSRSCVIYEYPKGGELFEYLFQTGKFHEAQARHYFKQLVDGLISIHKQGIYHGELTAEVIFFTDAKTIKIGELGLNQIRKKKYCKNNLKQYIAFESPSWAKENNNYEQSKDIFALGMILFILMVGRPIFSNTEKTNPNFSGFQTAPQAIWKLMQIDNQNVAFTDDFKDLIQGMLTDSPKNRLSLSEVYNHPWTQCNSEFTEEMVREFSSKQKKIEQCIIKETLTRQINKGKNIISNDKSILQGGLGQFRSDSDEQENQEIEQIQNISIKLIPVDLIRSDSYLISINPNLFMDLLKKQLEDNEYNLKIQKESEKYEFSLIIESETPTILKAEIAQLETRKNIICVNFKRQKGDYFDYIEKIKRFHELIDKIKSEQETKEKEKGI</sequence>
<dbReference type="EMBL" id="CT868055">
    <property type="protein sequence ID" value="CAK67851.1"/>
    <property type="molecule type" value="Genomic_DNA"/>
</dbReference>
<dbReference type="PROSITE" id="PS50011">
    <property type="entry name" value="PROTEIN_KINASE_DOM"/>
    <property type="match status" value="1"/>
</dbReference>
<dbReference type="InterPro" id="IPR000719">
    <property type="entry name" value="Prot_kinase_dom"/>
</dbReference>
<dbReference type="SUPFAM" id="SSF56112">
    <property type="entry name" value="Protein kinase-like (PK-like)"/>
    <property type="match status" value="1"/>
</dbReference>
<dbReference type="AlphaFoldDB" id="A0CAN4"/>
<accession>A0CAN4</accession>
<evidence type="ECO:0000256" key="1">
    <source>
        <dbReference type="ARBA" id="ARBA00022527"/>
    </source>
</evidence>
<dbReference type="OrthoDB" id="307073at2759"/>
<dbReference type="RefSeq" id="XP_001435248.1">
    <property type="nucleotide sequence ID" value="XM_001435211.1"/>
</dbReference>
<evidence type="ECO:0000256" key="5">
    <source>
        <dbReference type="ARBA" id="ARBA00022840"/>
    </source>
</evidence>
<evidence type="ECO:0000313" key="7">
    <source>
        <dbReference type="EMBL" id="CAK67851.1"/>
    </source>
</evidence>
<dbReference type="OMA" id="VYNHPWT"/>
<dbReference type="KEGG" id="ptm:GSPATT00036632001"/>
<keyword evidence="5" id="KW-0067">ATP-binding</keyword>
<evidence type="ECO:0000256" key="2">
    <source>
        <dbReference type="ARBA" id="ARBA00022679"/>
    </source>
</evidence>
<proteinExistence type="predicted"/>
<dbReference type="InterPro" id="IPR011009">
    <property type="entry name" value="Kinase-like_dom_sf"/>
</dbReference>
<feature type="domain" description="Protein kinase" evidence="6">
    <location>
        <begin position="1"/>
        <end position="213"/>
    </location>
</feature>
<name>A0CAN4_PARTE</name>
<keyword evidence="4" id="KW-0418">Kinase</keyword>
<dbReference type="GeneID" id="5021026"/>
<dbReference type="HOGENOM" id="CLU_000288_59_0_1"/>
<evidence type="ECO:0000259" key="6">
    <source>
        <dbReference type="PROSITE" id="PS50011"/>
    </source>
</evidence>
<dbReference type="STRING" id="5888.A0CAN4"/>
<dbReference type="PANTHER" id="PTHR24349">
    <property type="entry name" value="SERINE/THREONINE-PROTEIN KINASE"/>
    <property type="match status" value="1"/>
</dbReference>
<dbReference type="eggNOG" id="KOG0583">
    <property type="taxonomic scope" value="Eukaryota"/>
</dbReference>
<dbReference type="SMART" id="SM00220">
    <property type="entry name" value="S_TKc"/>
    <property type="match status" value="1"/>
</dbReference>
<dbReference type="InParanoid" id="A0CAN4"/>
<dbReference type="InterPro" id="IPR050205">
    <property type="entry name" value="CDPK_Ser/Thr_kinases"/>
</dbReference>
<evidence type="ECO:0000256" key="4">
    <source>
        <dbReference type="ARBA" id="ARBA00022777"/>
    </source>
</evidence>
<dbReference type="Gene3D" id="1.10.510.10">
    <property type="entry name" value="Transferase(Phosphotransferase) domain 1"/>
    <property type="match status" value="1"/>
</dbReference>
<keyword evidence="1" id="KW-0723">Serine/threonine-protein kinase</keyword>
<dbReference type="Pfam" id="PF00069">
    <property type="entry name" value="Pkinase"/>
    <property type="match status" value="1"/>
</dbReference>
<protein>
    <recommendedName>
        <fullName evidence="6">Protein kinase domain-containing protein</fullName>
    </recommendedName>
</protein>
<dbReference type="GO" id="GO:0004674">
    <property type="term" value="F:protein serine/threonine kinase activity"/>
    <property type="evidence" value="ECO:0000318"/>
    <property type="project" value="GO_Central"/>
</dbReference>
<dbReference type="GO" id="GO:0007165">
    <property type="term" value="P:signal transduction"/>
    <property type="evidence" value="ECO:0000318"/>
    <property type="project" value="GO_Central"/>
</dbReference>
<gene>
    <name evidence="7" type="ORF">GSPATT00036632001</name>
</gene>
<keyword evidence="8" id="KW-1185">Reference proteome</keyword>
<evidence type="ECO:0000313" key="8">
    <source>
        <dbReference type="Proteomes" id="UP000000600"/>
    </source>
</evidence>
<dbReference type="GO" id="GO:0005524">
    <property type="term" value="F:ATP binding"/>
    <property type="evidence" value="ECO:0007669"/>
    <property type="project" value="UniProtKB-KW"/>
</dbReference>
<dbReference type="Proteomes" id="UP000000600">
    <property type="component" value="Unassembled WGS sequence"/>
</dbReference>
<evidence type="ECO:0000256" key="3">
    <source>
        <dbReference type="ARBA" id="ARBA00022741"/>
    </source>
</evidence>
<keyword evidence="2" id="KW-0808">Transferase</keyword>
<reference evidence="7 8" key="1">
    <citation type="journal article" date="2006" name="Nature">
        <title>Global trends of whole-genome duplications revealed by the ciliate Paramecium tetraurelia.</title>
        <authorList>
            <consortium name="Genoscope"/>
            <person name="Aury J.-M."/>
            <person name="Jaillon O."/>
            <person name="Duret L."/>
            <person name="Noel B."/>
            <person name="Jubin C."/>
            <person name="Porcel B.M."/>
            <person name="Segurens B."/>
            <person name="Daubin V."/>
            <person name="Anthouard V."/>
            <person name="Aiach N."/>
            <person name="Arnaiz O."/>
            <person name="Billaut A."/>
            <person name="Beisson J."/>
            <person name="Blanc I."/>
            <person name="Bouhouche K."/>
            <person name="Camara F."/>
            <person name="Duharcourt S."/>
            <person name="Guigo R."/>
            <person name="Gogendeau D."/>
            <person name="Katinka M."/>
            <person name="Keller A.-M."/>
            <person name="Kissmehl R."/>
            <person name="Klotz C."/>
            <person name="Koll F."/>
            <person name="Le Moue A."/>
            <person name="Lepere C."/>
            <person name="Malinsky S."/>
            <person name="Nowacki M."/>
            <person name="Nowak J.K."/>
            <person name="Plattner H."/>
            <person name="Poulain J."/>
            <person name="Ruiz F."/>
            <person name="Serrano V."/>
            <person name="Zagulski M."/>
            <person name="Dessen P."/>
            <person name="Betermier M."/>
            <person name="Weissenbach J."/>
            <person name="Scarpelli C."/>
            <person name="Schachter V."/>
            <person name="Sperling L."/>
            <person name="Meyer E."/>
            <person name="Cohen J."/>
            <person name="Wincker P."/>
        </authorList>
    </citation>
    <scope>NUCLEOTIDE SEQUENCE [LARGE SCALE GENOMIC DNA]</scope>
    <source>
        <strain evidence="7 8">Stock d4-2</strain>
    </source>
</reference>